<keyword evidence="2" id="KW-0808">Transferase</keyword>
<feature type="domain" description="N-acetyltransferase" evidence="1">
    <location>
        <begin position="20"/>
        <end position="184"/>
    </location>
</feature>
<evidence type="ECO:0000313" key="3">
    <source>
        <dbReference type="Proteomes" id="UP000322139"/>
    </source>
</evidence>
<dbReference type="InterPro" id="IPR051531">
    <property type="entry name" value="N-acetyltransferase"/>
</dbReference>
<protein>
    <submittedName>
        <fullName evidence="2">GNAT family N-acetyltransferase</fullName>
    </submittedName>
</protein>
<dbReference type="InterPro" id="IPR000182">
    <property type="entry name" value="GNAT_dom"/>
</dbReference>
<dbReference type="InterPro" id="IPR016181">
    <property type="entry name" value="Acyl_CoA_acyltransferase"/>
</dbReference>
<sequence length="192" mass="21527">MNLIKEKLKGSFPEIETARLLLRKVIMEDAEDILGYLSDAEVTKYYGIEPFADLDDARSEIGWYERILEEGTGVRWGISLKDGKGLIGSCGFLNMDSAHFRADIGLELDPACWNQGIGTEAITAIIQYGFEDLNLMRIQALIEPANLQSQRLFGKCGFIREGLLRNYEYSCGKFDDLLMFSIINPHHLGPGA</sequence>
<gene>
    <name evidence="2" type="ORF">FZD51_06280</name>
</gene>
<dbReference type="Gene3D" id="3.40.630.30">
    <property type="match status" value="1"/>
</dbReference>
<dbReference type="EMBL" id="VTER01000003">
    <property type="protein sequence ID" value="TYS50157.1"/>
    <property type="molecule type" value="Genomic_DNA"/>
</dbReference>
<proteinExistence type="predicted"/>
<reference evidence="2 3" key="1">
    <citation type="submission" date="2019-08" db="EMBL/GenBank/DDBJ databases">
        <title>Bacillus genomes from the desert of Cuatro Cienegas, Coahuila.</title>
        <authorList>
            <person name="Olmedo-Alvarez G."/>
        </authorList>
    </citation>
    <scope>NUCLEOTIDE SEQUENCE [LARGE SCALE GENOMIC DNA]</scope>
    <source>
        <strain evidence="2 3">CH446_14T</strain>
    </source>
</reference>
<dbReference type="AlphaFoldDB" id="A0A5D4RFT1"/>
<dbReference type="PANTHER" id="PTHR43792:SF9">
    <property type="entry name" value="RIBOSOMAL-PROTEIN-ALANINE ACETYLTRANSFERASE"/>
    <property type="match status" value="1"/>
</dbReference>
<evidence type="ECO:0000313" key="2">
    <source>
        <dbReference type="EMBL" id="TYS50157.1"/>
    </source>
</evidence>
<accession>A0A5D4RFT1</accession>
<dbReference type="SUPFAM" id="SSF55729">
    <property type="entry name" value="Acyl-CoA N-acyltransferases (Nat)"/>
    <property type="match status" value="1"/>
</dbReference>
<evidence type="ECO:0000259" key="1">
    <source>
        <dbReference type="PROSITE" id="PS51186"/>
    </source>
</evidence>
<dbReference type="GO" id="GO:0005737">
    <property type="term" value="C:cytoplasm"/>
    <property type="evidence" value="ECO:0007669"/>
    <property type="project" value="TreeGrafter"/>
</dbReference>
<dbReference type="RefSeq" id="WP_148973981.1">
    <property type="nucleotide sequence ID" value="NZ_JBNIKT010000014.1"/>
</dbReference>
<organism evidence="2 3">
    <name type="scientific">Bacillus infantis</name>
    <dbReference type="NCBI Taxonomy" id="324767"/>
    <lineage>
        <taxon>Bacteria</taxon>
        <taxon>Bacillati</taxon>
        <taxon>Bacillota</taxon>
        <taxon>Bacilli</taxon>
        <taxon>Bacillales</taxon>
        <taxon>Bacillaceae</taxon>
        <taxon>Bacillus</taxon>
    </lineage>
</organism>
<dbReference type="GO" id="GO:0008999">
    <property type="term" value="F:protein-N-terminal-alanine acetyltransferase activity"/>
    <property type="evidence" value="ECO:0007669"/>
    <property type="project" value="TreeGrafter"/>
</dbReference>
<comment type="caution">
    <text evidence="2">The sequence shown here is derived from an EMBL/GenBank/DDBJ whole genome shotgun (WGS) entry which is preliminary data.</text>
</comment>
<dbReference type="Proteomes" id="UP000322139">
    <property type="component" value="Unassembled WGS sequence"/>
</dbReference>
<dbReference type="PROSITE" id="PS51186">
    <property type="entry name" value="GNAT"/>
    <property type="match status" value="1"/>
</dbReference>
<dbReference type="Pfam" id="PF13302">
    <property type="entry name" value="Acetyltransf_3"/>
    <property type="match status" value="1"/>
</dbReference>
<dbReference type="PANTHER" id="PTHR43792">
    <property type="entry name" value="GNAT FAMILY, PUTATIVE (AFU_ORTHOLOGUE AFUA_3G00765)-RELATED-RELATED"/>
    <property type="match status" value="1"/>
</dbReference>
<name>A0A5D4RFT1_9BACI</name>